<evidence type="ECO:0000256" key="3">
    <source>
        <dbReference type="ARBA" id="ARBA00022452"/>
    </source>
</evidence>
<dbReference type="RefSeq" id="WP_138851836.1">
    <property type="nucleotide sequence ID" value="NZ_CP040710.1"/>
</dbReference>
<evidence type="ECO:0000256" key="4">
    <source>
        <dbReference type="ARBA" id="ARBA00022692"/>
    </source>
</evidence>
<evidence type="ECO:0000256" key="8">
    <source>
        <dbReference type="SAM" id="Phobius"/>
    </source>
</evidence>
<dbReference type="PROSITE" id="PS52016">
    <property type="entry name" value="TONB_DEPENDENT_REC_3"/>
    <property type="match status" value="1"/>
</dbReference>
<dbReference type="SUPFAM" id="SSF56935">
    <property type="entry name" value="Porins"/>
    <property type="match status" value="1"/>
</dbReference>
<evidence type="ECO:0000259" key="9">
    <source>
        <dbReference type="Pfam" id="PF07715"/>
    </source>
</evidence>
<dbReference type="KEGG" id="asag:FGM00_04920"/>
<dbReference type="AlphaFoldDB" id="A0A5B7SS30"/>
<comment type="subcellular location">
    <subcellularLocation>
        <location evidence="1 7">Cell outer membrane</location>
        <topology evidence="1 7">Multi-pass membrane protein</topology>
    </subcellularLocation>
</comment>
<accession>A0A5B7SS30</accession>
<evidence type="ECO:0000256" key="5">
    <source>
        <dbReference type="ARBA" id="ARBA00023136"/>
    </source>
</evidence>
<dbReference type="InterPro" id="IPR039426">
    <property type="entry name" value="TonB-dep_rcpt-like"/>
</dbReference>
<dbReference type="Pfam" id="PF13715">
    <property type="entry name" value="CarbopepD_reg_2"/>
    <property type="match status" value="1"/>
</dbReference>
<feature type="transmembrane region" description="Helical" evidence="8">
    <location>
        <begin position="21"/>
        <end position="39"/>
    </location>
</feature>
<keyword evidence="6 7" id="KW-0998">Cell outer membrane</keyword>
<organism evidence="10 11">
    <name type="scientific">Aggregatimonas sangjinii</name>
    <dbReference type="NCBI Taxonomy" id="2583587"/>
    <lineage>
        <taxon>Bacteria</taxon>
        <taxon>Pseudomonadati</taxon>
        <taxon>Bacteroidota</taxon>
        <taxon>Flavobacteriia</taxon>
        <taxon>Flavobacteriales</taxon>
        <taxon>Flavobacteriaceae</taxon>
        <taxon>Aggregatimonas</taxon>
    </lineage>
</organism>
<dbReference type="OrthoDB" id="9768177at2"/>
<keyword evidence="3 7" id="KW-1134">Transmembrane beta strand</keyword>
<dbReference type="InterPro" id="IPR036942">
    <property type="entry name" value="Beta-barrel_TonB_sf"/>
</dbReference>
<evidence type="ECO:0000256" key="2">
    <source>
        <dbReference type="ARBA" id="ARBA00022448"/>
    </source>
</evidence>
<evidence type="ECO:0000256" key="6">
    <source>
        <dbReference type="ARBA" id="ARBA00023237"/>
    </source>
</evidence>
<keyword evidence="8" id="KW-1133">Transmembrane helix</keyword>
<reference evidence="10 11" key="1">
    <citation type="submission" date="2019-05" db="EMBL/GenBank/DDBJ databases">
        <title>Genome sequencing of F202Z8.</title>
        <authorList>
            <person name="Kwon Y.M."/>
        </authorList>
    </citation>
    <scope>NUCLEOTIDE SEQUENCE [LARGE SCALE GENOMIC DNA]</scope>
    <source>
        <strain evidence="10 11">F202Z8</strain>
    </source>
</reference>
<dbReference type="NCBIfam" id="TIGR04057">
    <property type="entry name" value="SusC_RagA_signa"/>
    <property type="match status" value="1"/>
</dbReference>
<dbReference type="EMBL" id="CP040710">
    <property type="protein sequence ID" value="QCW99483.1"/>
    <property type="molecule type" value="Genomic_DNA"/>
</dbReference>
<dbReference type="InterPro" id="IPR023997">
    <property type="entry name" value="TonB-dep_OMP_SusC/RagA_CS"/>
</dbReference>
<sequence>MKKRERSAQILCFGFAVNSRIHWFTFAIIFLFIGNAHALSADIMLMEPFQSVITGTVTDEAGVPLPGANVIEKGTTNGVVTDFDGNYSIEISDQNAILGFSSLGFLAVEVPVGSNTTINATLKEDAQNLEEVVVVGYGTQQKEDVTGSLSQVDGEALTIAPPPNLSAALSGQLSGVIAVQTSGQPGQDNAQFQIRGRSTLGNNNPLVLIDGVERPFQRVNPFEVASVTALKDAASTAVYGSRAANGVLLVTTNRGRAGKPTINFSSQYGWQSPTRRPDLMNASQYVLAFRQSFLNRGTAPDALPFDDLVADAEAGTLTSYDWWNETLKNSAPQQQYNFSVNGGNERLRYFFSYGFLDQGAFYENAGFKQSSIRSNVDADITDRLKFRLNVAGRLENTLRSADNDSEIFSNALRANPLFPVFVDGLPGAEGLPPNSLGFDGFSGNSVGDANRNGSDKRDSDYFQTNFQLEYDIPWIEGLSAKAMYSYDRNISKRKSFFTPYISYQRNEADGQLIPNVSDNLSFLDESRGDFTQQTTQLSLSYKKEFENHSISVLGLFEQIEQKSDVITAFRDGFISPAIQELFAGNVGNDQNGGQASETARRGYVGRIDYGFKNRYLFQANLRLDQSYIFPKENRNGYFPAFSAGWRISEEAFMVDSEFITDLKLRGSWGITGNDRVNPFQFTTGFGFDGGYVSDGIFLPGISPSGIPNPNITWETATTTDIGLEAEFLNGKWGLEVDYYTKRTEDILAQRSLSVPGTFGAQLPSENIGIVDSWGWEFTATHKNTIGDNFYYNIDANLTLARNEIVFIDEPEGVLPGASLTGKEIGVRVGFVADGLFQNQAEIDNAATQFGELAPGDIRYVDINGDGVVNQDDRQAIGSSNTPGLIYGLNMDFGFKGLRLAFNFQGATDYTREVEPRGFLLDVGNNFAVLTDSWTVDNPDARYPRILPDGNTNNNQTSTFWVEEVSFLRLRRAQISYDFSSVSEKLEDIGVKNLSLNVSGTNLLTFTNISLGDPEGTEGNSLFYPISRVVSVGLNIGF</sequence>
<dbReference type="Gene3D" id="2.170.130.10">
    <property type="entry name" value="TonB-dependent receptor, plug domain"/>
    <property type="match status" value="1"/>
</dbReference>
<dbReference type="InterPro" id="IPR012910">
    <property type="entry name" value="Plug_dom"/>
</dbReference>
<dbReference type="Pfam" id="PF07715">
    <property type="entry name" value="Plug"/>
    <property type="match status" value="1"/>
</dbReference>
<proteinExistence type="inferred from homology"/>
<dbReference type="GO" id="GO:0009279">
    <property type="term" value="C:cell outer membrane"/>
    <property type="evidence" value="ECO:0007669"/>
    <property type="project" value="UniProtKB-SubCell"/>
</dbReference>
<keyword evidence="2 7" id="KW-0813">Transport</keyword>
<evidence type="ECO:0000313" key="11">
    <source>
        <dbReference type="Proteomes" id="UP000310017"/>
    </source>
</evidence>
<comment type="similarity">
    <text evidence="7">Belongs to the TonB-dependent receptor family.</text>
</comment>
<dbReference type="FunFam" id="2.170.130.10:FF:000003">
    <property type="entry name" value="SusC/RagA family TonB-linked outer membrane protein"/>
    <property type="match status" value="1"/>
</dbReference>
<dbReference type="InterPro" id="IPR008969">
    <property type="entry name" value="CarboxyPept-like_regulatory"/>
</dbReference>
<dbReference type="InterPro" id="IPR037066">
    <property type="entry name" value="Plug_dom_sf"/>
</dbReference>
<dbReference type="Gene3D" id="2.40.170.20">
    <property type="entry name" value="TonB-dependent receptor, beta-barrel domain"/>
    <property type="match status" value="1"/>
</dbReference>
<gene>
    <name evidence="10" type="ORF">FGM00_04920</name>
</gene>
<keyword evidence="10" id="KW-0675">Receptor</keyword>
<keyword evidence="4 7" id="KW-0812">Transmembrane</keyword>
<keyword evidence="11" id="KW-1185">Reference proteome</keyword>
<evidence type="ECO:0000313" key="10">
    <source>
        <dbReference type="EMBL" id="QCW99483.1"/>
    </source>
</evidence>
<dbReference type="Gene3D" id="2.60.40.1120">
    <property type="entry name" value="Carboxypeptidase-like, regulatory domain"/>
    <property type="match status" value="1"/>
</dbReference>
<dbReference type="InterPro" id="IPR023996">
    <property type="entry name" value="TonB-dep_OMP_SusC/RagA"/>
</dbReference>
<dbReference type="Proteomes" id="UP000310017">
    <property type="component" value="Chromosome"/>
</dbReference>
<feature type="domain" description="TonB-dependent receptor plug" evidence="9">
    <location>
        <begin position="142"/>
        <end position="247"/>
    </location>
</feature>
<evidence type="ECO:0000256" key="1">
    <source>
        <dbReference type="ARBA" id="ARBA00004571"/>
    </source>
</evidence>
<keyword evidence="5 7" id="KW-0472">Membrane</keyword>
<protein>
    <submittedName>
        <fullName evidence="10">TonB-dependent receptor</fullName>
    </submittedName>
</protein>
<dbReference type="SUPFAM" id="SSF49464">
    <property type="entry name" value="Carboxypeptidase regulatory domain-like"/>
    <property type="match status" value="1"/>
</dbReference>
<name>A0A5B7SS30_9FLAO</name>
<dbReference type="NCBIfam" id="TIGR04056">
    <property type="entry name" value="OMP_RagA_SusC"/>
    <property type="match status" value="1"/>
</dbReference>
<evidence type="ECO:0000256" key="7">
    <source>
        <dbReference type="PROSITE-ProRule" id="PRU01360"/>
    </source>
</evidence>